<feature type="domain" description="DUF559" evidence="1">
    <location>
        <begin position="8"/>
        <end position="113"/>
    </location>
</feature>
<dbReference type="InterPro" id="IPR011335">
    <property type="entry name" value="Restrct_endonuc-II-like"/>
</dbReference>
<protein>
    <submittedName>
        <fullName evidence="2">DUF559 domain-containing protein</fullName>
    </submittedName>
</protein>
<dbReference type="Proteomes" id="UP000326780">
    <property type="component" value="Chromosome"/>
</dbReference>
<dbReference type="Gene3D" id="3.40.960.10">
    <property type="entry name" value="VSR Endonuclease"/>
    <property type="match status" value="1"/>
</dbReference>
<dbReference type="EMBL" id="CP045644">
    <property type="protein sequence ID" value="QFZ81767.1"/>
    <property type="molecule type" value="Genomic_DNA"/>
</dbReference>
<dbReference type="PANTHER" id="PTHR38590">
    <property type="entry name" value="BLL0828 PROTEIN"/>
    <property type="match status" value="1"/>
</dbReference>
<dbReference type="SUPFAM" id="SSF52980">
    <property type="entry name" value="Restriction endonuclease-like"/>
    <property type="match status" value="1"/>
</dbReference>
<dbReference type="Pfam" id="PF04480">
    <property type="entry name" value="DUF559"/>
    <property type="match status" value="1"/>
</dbReference>
<dbReference type="RefSeq" id="WP_153280735.1">
    <property type="nucleotide sequence ID" value="NZ_CP045644.1"/>
</dbReference>
<reference evidence="2 3" key="1">
    <citation type="submission" date="2019-10" db="EMBL/GenBank/DDBJ databases">
        <title>Complete genome sequence of Variovorax paradoxus 5C-2.</title>
        <authorList>
            <person name="Gogoleva N.E."/>
            <person name="Balkin A.S."/>
        </authorList>
    </citation>
    <scope>NUCLEOTIDE SEQUENCE [LARGE SCALE GENOMIC DNA]</scope>
    <source>
        <strain evidence="2 3">5C-2</strain>
    </source>
</reference>
<sequence>MQNQSTSNAQQNARTLRREMTDAERKLWSGLRSEQLGVKFRRQHPLGNYIADFACLDPRLIVELDGSQHQTQKGYDAQRDTFLRTQGFEVLRFGSNDPFVNFEGMLQAVLNRLNELKAACPHPNLPPEGEGAQSRSHP</sequence>
<organism evidence="2 3">
    <name type="scientific">Variovorax paradoxus</name>
    <dbReference type="NCBI Taxonomy" id="34073"/>
    <lineage>
        <taxon>Bacteria</taxon>
        <taxon>Pseudomonadati</taxon>
        <taxon>Pseudomonadota</taxon>
        <taxon>Betaproteobacteria</taxon>
        <taxon>Burkholderiales</taxon>
        <taxon>Comamonadaceae</taxon>
        <taxon>Variovorax</taxon>
    </lineage>
</organism>
<dbReference type="AlphaFoldDB" id="A0A5Q0LYV5"/>
<dbReference type="InterPro" id="IPR047216">
    <property type="entry name" value="Endonuclease_DUF559_bact"/>
</dbReference>
<evidence type="ECO:0000313" key="2">
    <source>
        <dbReference type="EMBL" id="QFZ81767.1"/>
    </source>
</evidence>
<dbReference type="InterPro" id="IPR007569">
    <property type="entry name" value="DUF559"/>
</dbReference>
<dbReference type="PANTHER" id="PTHR38590:SF1">
    <property type="entry name" value="BLL0828 PROTEIN"/>
    <property type="match status" value="1"/>
</dbReference>
<accession>A0A5Q0LYV5</accession>
<evidence type="ECO:0000313" key="3">
    <source>
        <dbReference type="Proteomes" id="UP000326780"/>
    </source>
</evidence>
<gene>
    <name evidence="2" type="ORF">GFK26_02760</name>
</gene>
<proteinExistence type="predicted"/>
<dbReference type="CDD" id="cd01038">
    <property type="entry name" value="Endonuclease_DUF559"/>
    <property type="match status" value="1"/>
</dbReference>
<evidence type="ECO:0000259" key="1">
    <source>
        <dbReference type="Pfam" id="PF04480"/>
    </source>
</evidence>
<name>A0A5Q0LYV5_VARPD</name>